<accession>A0A2P2LLP0</accession>
<dbReference type="AlphaFoldDB" id="A0A2P2LLP0"/>
<reference evidence="1" key="1">
    <citation type="submission" date="2018-02" db="EMBL/GenBank/DDBJ databases">
        <title>Rhizophora mucronata_Transcriptome.</title>
        <authorList>
            <person name="Meera S.P."/>
            <person name="Sreeshan A."/>
            <person name="Augustine A."/>
        </authorList>
    </citation>
    <scope>NUCLEOTIDE SEQUENCE</scope>
    <source>
        <tissue evidence="1">Leaf</tissue>
    </source>
</reference>
<sequence length="34" mass="4173">MKRLQLFLTRRLHYIEKIYVTSIHACWTNISSHL</sequence>
<name>A0A2P2LLP0_RHIMU</name>
<evidence type="ECO:0000313" key="1">
    <source>
        <dbReference type="EMBL" id="MBX18862.1"/>
    </source>
</evidence>
<organism evidence="1">
    <name type="scientific">Rhizophora mucronata</name>
    <name type="common">Asiatic mangrove</name>
    <dbReference type="NCBI Taxonomy" id="61149"/>
    <lineage>
        <taxon>Eukaryota</taxon>
        <taxon>Viridiplantae</taxon>
        <taxon>Streptophyta</taxon>
        <taxon>Embryophyta</taxon>
        <taxon>Tracheophyta</taxon>
        <taxon>Spermatophyta</taxon>
        <taxon>Magnoliopsida</taxon>
        <taxon>eudicotyledons</taxon>
        <taxon>Gunneridae</taxon>
        <taxon>Pentapetalae</taxon>
        <taxon>rosids</taxon>
        <taxon>fabids</taxon>
        <taxon>Malpighiales</taxon>
        <taxon>Rhizophoraceae</taxon>
        <taxon>Rhizophora</taxon>
    </lineage>
</organism>
<protein>
    <submittedName>
        <fullName evidence="1">Uncharacterized protein</fullName>
    </submittedName>
</protein>
<proteinExistence type="predicted"/>
<dbReference type="EMBL" id="GGEC01038378">
    <property type="protein sequence ID" value="MBX18862.1"/>
    <property type="molecule type" value="Transcribed_RNA"/>
</dbReference>